<proteinExistence type="predicted"/>
<name>A0A4Y2ALB8_ARAVE</name>
<keyword evidence="2" id="KW-1185">Reference proteome</keyword>
<comment type="caution">
    <text evidence="1">The sequence shown here is derived from an EMBL/GenBank/DDBJ whole genome shotgun (WGS) entry which is preliminary data.</text>
</comment>
<protein>
    <submittedName>
        <fullName evidence="1">Uncharacterized protein</fullName>
    </submittedName>
</protein>
<accession>A0A4Y2ALB8</accession>
<sequence>MVPQPMDDTTLYFQLSGNSRLSCTSLKHSNSPPTHLIVQMVLSTHAFRFGYLRFRGTIDACELKRRSDKPVFKALRCDRRIVFYANFGCIFAFGDATSTSYVNCVF</sequence>
<gene>
    <name evidence="1" type="ORF">AVEN_82603_1</name>
</gene>
<reference evidence="1 2" key="1">
    <citation type="journal article" date="2019" name="Sci. Rep.">
        <title>Orb-weaving spider Araneus ventricosus genome elucidates the spidroin gene catalogue.</title>
        <authorList>
            <person name="Kono N."/>
            <person name="Nakamura H."/>
            <person name="Ohtoshi R."/>
            <person name="Moran D.A.P."/>
            <person name="Shinohara A."/>
            <person name="Yoshida Y."/>
            <person name="Fujiwara M."/>
            <person name="Mori M."/>
            <person name="Tomita M."/>
            <person name="Arakawa K."/>
        </authorList>
    </citation>
    <scope>NUCLEOTIDE SEQUENCE [LARGE SCALE GENOMIC DNA]</scope>
</reference>
<dbReference type="OrthoDB" id="6472460at2759"/>
<dbReference type="EMBL" id="BGPR01156853">
    <property type="protein sequence ID" value="GBL80548.1"/>
    <property type="molecule type" value="Genomic_DNA"/>
</dbReference>
<dbReference type="Proteomes" id="UP000499080">
    <property type="component" value="Unassembled WGS sequence"/>
</dbReference>
<evidence type="ECO:0000313" key="1">
    <source>
        <dbReference type="EMBL" id="GBL80548.1"/>
    </source>
</evidence>
<dbReference type="AlphaFoldDB" id="A0A4Y2ALB8"/>
<organism evidence="1 2">
    <name type="scientific">Araneus ventricosus</name>
    <name type="common">Orbweaver spider</name>
    <name type="synonym">Epeira ventricosa</name>
    <dbReference type="NCBI Taxonomy" id="182803"/>
    <lineage>
        <taxon>Eukaryota</taxon>
        <taxon>Metazoa</taxon>
        <taxon>Ecdysozoa</taxon>
        <taxon>Arthropoda</taxon>
        <taxon>Chelicerata</taxon>
        <taxon>Arachnida</taxon>
        <taxon>Araneae</taxon>
        <taxon>Araneomorphae</taxon>
        <taxon>Entelegynae</taxon>
        <taxon>Araneoidea</taxon>
        <taxon>Araneidae</taxon>
        <taxon>Araneus</taxon>
    </lineage>
</organism>
<evidence type="ECO:0000313" key="2">
    <source>
        <dbReference type="Proteomes" id="UP000499080"/>
    </source>
</evidence>